<dbReference type="OrthoDB" id="7847901at2759"/>
<dbReference type="Proteomes" id="UP001652661">
    <property type="component" value="Chromosome 2R"/>
</dbReference>
<gene>
    <name evidence="2" type="primary">LOC108072978</name>
</gene>
<dbReference type="RefSeq" id="XP_017019904.1">
    <property type="nucleotide sequence ID" value="XM_017164415.2"/>
</dbReference>
<protein>
    <submittedName>
        <fullName evidence="2">Uncharacterized protein</fullName>
    </submittedName>
</protein>
<dbReference type="GeneID" id="108072978"/>
<keyword evidence="1" id="KW-1185">Reference proteome</keyword>
<sequence>MSIILDVVQQYVLEKACDLTCEAALTVLRIWTGPKLKEKGEQDKPKLWQAKKPVIVAVPEPEPEPVALLPAQPSCQKLTRALKRLERDVPRFNSGSIDPPQCSCMRLCRDSYFS</sequence>
<evidence type="ECO:0000313" key="2">
    <source>
        <dbReference type="RefSeq" id="XP_017019904.1"/>
    </source>
</evidence>
<proteinExistence type="predicted"/>
<evidence type="ECO:0000313" key="1">
    <source>
        <dbReference type="Proteomes" id="UP001652661"/>
    </source>
</evidence>
<name>A0A6P4I7S0_DROKI</name>
<accession>A0A6P4I7S0</accession>
<reference evidence="2" key="2">
    <citation type="submission" date="2025-08" db="UniProtKB">
        <authorList>
            <consortium name="RefSeq"/>
        </authorList>
    </citation>
    <scope>IDENTIFICATION</scope>
    <source>
        <strain evidence="2">14028-0561.14</strain>
        <tissue evidence="2">Whole fly</tissue>
    </source>
</reference>
<reference evidence="1" key="1">
    <citation type="submission" date="2025-05" db="UniProtKB">
        <authorList>
            <consortium name="RefSeq"/>
        </authorList>
    </citation>
    <scope>NUCLEOTIDE SEQUENCE [LARGE SCALE GENOMIC DNA]</scope>
    <source>
        <strain evidence="1">14028-0561.14</strain>
    </source>
</reference>
<dbReference type="AlphaFoldDB" id="A0A6P4I7S0"/>
<organism evidence="1 2">
    <name type="scientific">Drosophila kikkawai</name>
    <name type="common">Fruit fly</name>
    <dbReference type="NCBI Taxonomy" id="30033"/>
    <lineage>
        <taxon>Eukaryota</taxon>
        <taxon>Metazoa</taxon>
        <taxon>Ecdysozoa</taxon>
        <taxon>Arthropoda</taxon>
        <taxon>Hexapoda</taxon>
        <taxon>Insecta</taxon>
        <taxon>Pterygota</taxon>
        <taxon>Neoptera</taxon>
        <taxon>Endopterygota</taxon>
        <taxon>Diptera</taxon>
        <taxon>Brachycera</taxon>
        <taxon>Muscomorpha</taxon>
        <taxon>Ephydroidea</taxon>
        <taxon>Drosophilidae</taxon>
        <taxon>Drosophila</taxon>
        <taxon>Sophophora</taxon>
    </lineage>
</organism>